<protein>
    <submittedName>
        <fullName evidence="1">Uncharacterized protein</fullName>
    </submittedName>
</protein>
<comment type="caution">
    <text evidence="1">The sequence shown here is derived from an EMBL/GenBank/DDBJ whole genome shotgun (WGS) entry which is preliminary data.</text>
</comment>
<proteinExistence type="predicted"/>
<name>A0A7W6KHV2_9HYPH</name>
<evidence type="ECO:0000313" key="2">
    <source>
        <dbReference type="Proteomes" id="UP000530571"/>
    </source>
</evidence>
<organism evidence="1 2">
    <name type="scientific">Martelella radicis</name>
    <dbReference type="NCBI Taxonomy" id="1397476"/>
    <lineage>
        <taxon>Bacteria</taxon>
        <taxon>Pseudomonadati</taxon>
        <taxon>Pseudomonadota</taxon>
        <taxon>Alphaproteobacteria</taxon>
        <taxon>Hyphomicrobiales</taxon>
        <taxon>Aurantimonadaceae</taxon>
        <taxon>Martelella</taxon>
    </lineage>
</organism>
<dbReference type="AlphaFoldDB" id="A0A7W6KHV2"/>
<evidence type="ECO:0000313" key="1">
    <source>
        <dbReference type="EMBL" id="MBB4120215.1"/>
    </source>
</evidence>
<gene>
    <name evidence="1" type="ORF">GGR30_000110</name>
</gene>
<dbReference type="RefSeq" id="WP_183481100.1">
    <property type="nucleotide sequence ID" value="NZ_JACIDZ010000001.1"/>
</dbReference>
<accession>A0A7W6KHV2</accession>
<reference evidence="1 2" key="1">
    <citation type="submission" date="2020-08" db="EMBL/GenBank/DDBJ databases">
        <title>Genomic Encyclopedia of Type Strains, Phase IV (KMG-IV): sequencing the most valuable type-strain genomes for metagenomic binning, comparative biology and taxonomic classification.</title>
        <authorList>
            <person name="Goeker M."/>
        </authorList>
    </citation>
    <scope>NUCLEOTIDE SEQUENCE [LARGE SCALE GENOMIC DNA]</scope>
    <source>
        <strain evidence="1 2">DSM 28101</strain>
    </source>
</reference>
<keyword evidence="2" id="KW-1185">Reference proteome</keyword>
<dbReference type="Proteomes" id="UP000530571">
    <property type="component" value="Unassembled WGS sequence"/>
</dbReference>
<sequence length="62" mass="6589">MSAEIKVGDEVMLKDDPYVYRVASILNGEAVCLRGGGKVKKTVKIGQLKKHNSSGPMGITLG</sequence>
<dbReference type="EMBL" id="JACIDZ010000001">
    <property type="protein sequence ID" value="MBB4120215.1"/>
    <property type="molecule type" value="Genomic_DNA"/>
</dbReference>